<dbReference type="Proteomes" id="UP001524499">
    <property type="component" value="Unassembled WGS sequence"/>
</dbReference>
<dbReference type="RefSeq" id="WP_256603995.1">
    <property type="nucleotide sequence ID" value="NZ_JANIBJ010000042.1"/>
</dbReference>
<keyword evidence="1" id="KW-0732">Signal</keyword>
<feature type="chain" id="PRO_5045091805" description="Nuclear transport factor 2 family protein" evidence="1">
    <location>
        <begin position="22"/>
        <end position="180"/>
    </location>
</feature>
<sequence length="180" mass="20946">MKTWAKMACVGVLLWWHAPNAATLDQQTVEDARIFLAGYLELNNTKNINLLPLYADEAEINVTVVTLDREVRTLELNGRKWKQLLRETWYNGQPSAEPMQLHDIKIKPISGEALEINAHRYALGRCYWDNRYRLVIAKDAKRYRIISETLLIHHHNQCEQPETTIVNQEITITPAMEPRQ</sequence>
<feature type="signal peptide" evidence="1">
    <location>
        <begin position="1"/>
        <end position="21"/>
    </location>
</feature>
<evidence type="ECO:0008006" key="4">
    <source>
        <dbReference type="Google" id="ProtNLM"/>
    </source>
</evidence>
<reference evidence="2 3" key="1">
    <citation type="submission" date="2022-07" db="EMBL/GenBank/DDBJ databases">
        <title>Methylomonas rivi sp. nov., Methylomonas rosea sp. nov., Methylomonas aureus sp. nov. and Methylomonas subterranea sp. nov., four novel methanotrophs isolated from a freshwater creek and the deep terrestrial subsurface.</title>
        <authorList>
            <person name="Abin C."/>
            <person name="Sankaranarayanan K."/>
            <person name="Garner C."/>
            <person name="Sindelar R."/>
            <person name="Kotary K."/>
            <person name="Garner R."/>
            <person name="Barclay S."/>
            <person name="Lawson P."/>
            <person name="Krumholz L."/>
        </authorList>
    </citation>
    <scope>NUCLEOTIDE SEQUENCE [LARGE SCALE GENOMIC DNA]</scope>
    <source>
        <strain evidence="2 3">SURF-2</strain>
    </source>
</reference>
<evidence type="ECO:0000313" key="2">
    <source>
        <dbReference type="EMBL" id="MCQ8105956.1"/>
    </source>
</evidence>
<name>A0ABT1TKF9_9GAMM</name>
<evidence type="ECO:0000313" key="3">
    <source>
        <dbReference type="Proteomes" id="UP001524499"/>
    </source>
</evidence>
<protein>
    <recommendedName>
        <fullName evidence="4">Nuclear transport factor 2 family protein</fullName>
    </recommendedName>
</protein>
<comment type="caution">
    <text evidence="2">The sequence shown here is derived from an EMBL/GenBank/DDBJ whole genome shotgun (WGS) entry which is preliminary data.</text>
</comment>
<dbReference type="EMBL" id="JANIBJ010000042">
    <property type="protein sequence ID" value="MCQ8105956.1"/>
    <property type="molecule type" value="Genomic_DNA"/>
</dbReference>
<proteinExistence type="predicted"/>
<keyword evidence="3" id="KW-1185">Reference proteome</keyword>
<organism evidence="2 3">
    <name type="scientific">Methylomonas subterranea</name>
    <dbReference type="NCBI Taxonomy" id="2952225"/>
    <lineage>
        <taxon>Bacteria</taxon>
        <taxon>Pseudomonadati</taxon>
        <taxon>Pseudomonadota</taxon>
        <taxon>Gammaproteobacteria</taxon>
        <taxon>Methylococcales</taxon>
        <taxon>Methylococcaceae</taxon>
        <taxon>Methylomonas</taxon>
    </lineage>
</organism>
<evidence type="ECO:0000256" key="1">
    <source>
        <dbReference type="SAM" id="SignalP"/>
    </source>
</evidence>
<gene>
    <name evidence="2" type="ORF">NP590_17745</name>
</gene>
<accession>A0ABT1TKF9</accession>